<reference evidence="2 3" key="1">
    <citation type="submission" date="2020-08" db="EMBL/GenBank/DDBJ databases">
        <authorList>
            <person name="Liu C."/>
            <person name="Sun Q."/>
        </authorList>
    </citation>
    <scope>NUCLEOTIDE SEQUENCE [LARGE SCALE GENOMIC DNA]</scope>
    <source>
        <strain evidence="2 3">NSJ-18</strain>
    </source>
</reference>
<feature type="domain" description="PIN-like" evidence="1">
    <location>
        <begin position="6"/>
        <end position="108"/>
    </location>
</feature>
<evidence type="ECO:0000313" key="3">
    <source>
        <dbReference type="Proteomes" id="UP000609849"/>
    </source>
</evidence>
<sequence>MKKIFLVDTENVNIRALHGAHLLSPSDRIILFTTKRTSSTNFKDSIIQSLNTSSKIEKINVTTGIKNSLDFQLIGYLGYLIGSKDENSNYYIVSKDKGYLSSINLLKNLSKNRCHIELISDILSISHDLYNIHNDPILDLEDEIITELKSYGYTNKTVTKALIAIGSSSDLESLKLNFFLQFGWNKKILNICEPIVNQYYSNFIA</sequence>
<evidence type="ECO:0000259" key="1">
    <source>
        <dbReference type="Pfam" id="PF18475"/>
    </source>
</evidence>
<dbReference type="InterPro" id="IPR041494">
    <property type="entry name" value="PIN7"/>
</dbReference>
<accession>A0ABR7JQT5</accession>
<comment type="caution">
    <text evidence="2">The sequence shown here is derived from an EMBL/GenBank/DDBJ whole genome shotgun (WGS) entry which is preliminary data.</text>
</comment>
<dbReference type="EMBL" id="JACRWE010000004">
    <property type="protein sequence ID" value="MBC5997269.1"/>
    <property type="molecule type" value="Genomic_DNA"/>
</dbReference>
<proteinExistence type="predicted"/>
<protein>
    <recommendedName>
        <fullName evidence="1">PIN-like domain-containing protein</fullName>
    </recommendedName>
</protein>
<dbReference type="Proteomes" id="UP000609849">
    <property type="component" value="Unassembled WGS sequence"/>
</dbReference>
<keyword evidence="3" id="KW-1185">Reference proteome</keyword>
<dbReference type="Pfam" id="PF18475">
    <property type="entry name" value="PIN7"/>
    <property type="match status" value="1"/>
</dbReference>
<gene>
    <name evidence="2" type="ORF">H8923_10885</name>
</gene>
<dbReference type="RefSeq" id="WP_153924827.1">
    <property type="nucleotide sequence ID" value="NZ_JACRWE010000004.1"/>
</dbReference>
<organism evidence="2 3">
    <name type="scientific">Romboutsia faecis</name>
    <dbReference type="NCBI Taxonomy" id="2764597"/>
    <lineage>
        <taxon>Bacteria</taxon>
        <taxon>Bacillati</taxon>
        <taxon>Bacillota</taxon>
        <taxon>Clostridia</taxon>
        <taxon>Peptostreptococcales</taxon>
        <taxon>Peptostreptococcaceae</taxon>
        <taxon>Romboutsia</taxon>
    </lineage>
</organism>
<name>A0ABR7JQT5_9FIRM</name>
<evidence type="ECO:0000313" key="2">
    <source>
        <dbReference type="EMBL" id="MBC5997269.1"/>
    </source>
</evidence>